<dbReference type="EC" id="3.1.1.11" evidence="5"/>
<feature type="active site" evidence="4">
    <location>
        <position position="182"/>
    </location>
</feature>
<evidence type="ECO:0000256" key="3">
    <source>
        <dbReference type="ARBA" id="ARBA00023085"/>
    </source>
</evidence>
<dbReference type="PANTHER" id="PTHR31321:SF57">
    <property type="entry name" value="PECTINESTERASE 53-RELATED"/>
    <property type="match status" value="1"/>
</dbReference>
<dbReference type="InterPro" id="IPR018040">
    <property type="entry name" value="Pectinesterase_Tyr_AS"/>
</dbReference>
<dbReference type="Proteomes" id="UP001325680">
    <property type="component" value="Chromosome"/>
</dbReference>
<keyword evidence="3 5" id="KW-0063">Aspartyl esterase</keyword>
<dbReference type="InterPro" id="IPR033131">
    <property type="entry name" value="Pectinesterase_Asp_AS"/>
</dbReference>
<dbReference type="RefSeq" id="WP_114790029.1">
    <property type="nucleotide sequence ID" value="NZ_CP139960.1"/>
</dbReference>
<keyword evidence="8" id="KW-1185">Reference proteome</keyword>
<feature type="signal peptide" evidence="5">
    <location>
        <begin position="1"/>
        <end position="20"/>
    </location>
</feature>
<dbReference type="Pfam" id="PF01095">
    <property type="entry name" value="Pectinesterase"/>
    <property type="match status" value="1"/>
</dbReference>
<dbReference type="EMBL" id="CP139960">
    <property type="protein sequence ID" value="WQD36385.1"/>
    <property type="molecule type" value="Genomic_DNA"/>
</dbReference>
<evidence type="ECO:0000256" key="2">
    <source>
        <dbReference type="ARBA" id="ARBA00022801"/>
    </source>
</evidence>
<dbReference type="InterPro" id="IPR011050">
    <property type="entry name" value="Pectin_lyase_fold/virulence"/>
</dbReference>
<reference evidence="7 8" key="1">
    <citation type="submission" date="2023-12" db="EMBL/GenBank/DDBJ databases">
        <title>Genome sequencing and assembly of bacterial species from a model synthetic community.</title>
        <authorList>
            <person name="Hogle S.L."/>
        </authorList>
    </citation>
    <scope>NUCLEOTIDE SEQUENCE [LARGE SCALE GENOMIC DNA]</scope>
    <source>
        <strain evidence="7 8">HAMBI_3031</strain>
    </source>
</reference>
<dbReference type="InterPro" id="IPR000070">
    <property type="entry name" value="Pectinesterase_cat"/>
</dbReference>
<dbReference type="Gene3D" id="2.160.20.10">
    <property type="entry name" value="Single-stranded right-handed beta-helix, Pectin lyase-like"/>
    <property type="match status" value="1"/>
</dbReference>
<dbReference type="PROSITE" id="PS00503">
    <property type="entry name" value="PECTINESTERASE_2"/>
    <property type="match status" value="1"/>
</dbReference>
<feature type="domain" description="Pectinesterase catalytic" evidence="6">
    <location>
        <begin position="24"/>
        <end position="313"/>
    </location>
</feature>
<evidence type="ECO:0000256" key="5">
    <source>
        <dbReference type="RuleBase" id="RU000589"/>
    </source>
</evidence>
<dbReference type="PROSITE" id="PS00800">
    <property type="entry name" value="PECTINESTERASE_1"/>
    <property type="match status" value="1"/>
</dbReference>
<feature type="chain" id="PRO_5045002429" description="Pectinesterase" evidence="5">
    <location>
        <begin position="21"/>
        <end position="319"/>
    </location>
</feature>
<dbReference type="PANTHER" id="PTHR31321">
    <property type="entry name" value="ACYL-COA THIOESTER HYDROLASE YBHC-RELATED"/>
    <property type="match status" value="1"/>
</dbReference>
<comment type="pathway">
    <text evidence="5">Glycan metabolism; pectin degradation; 2-dehydro-3-deoxy-D-gluconate from pectin: step 1/5.</text>
</comment>
<evidence type="ECO:0000313" key="7">
    <source>
        <dbReference type="EMBL" id="WQD36385.1"/>
    </source>
</evidence>
<organism evidence="7 8">
    <name type="scientific">Niabella yanshanensis</name>
    <dbReference type="NCBI Taxonomy" id="577386"/>
    <lineage>
        <taxon>Bacteria</taxon>
        <taxon>Pseudomonadati</taxon>
        <taxon>Bacteroidota</taxon>
        <taxon>Chitinophagia</taxon>
        <taxon>Chitinophagales</taxon>
        <taxon>Chitinophagaceae</taxon>
        <taxon>Niabella</taxon>
    </lineage>
</organism>
<dbReference type="SUPFAM" id="SSF51126">
    <property type="entry name" value="Pectin lyase-like"/>
    <property type="match status" value="1"/>
</dbReference>
<protein>
    <recommendedName>
        <fullName evidence="5">Pectinesterase</fullName>
        <ecNumber evidence="5">3.1.1.11</ecNumber>
    </recommendedName>
</protein>
<evidence type="ECO:0000256" key="4">
    <source>
        <dbReference type="PROSITE-ProRule" id="PRU10040"/>
    </source>
</evidence>
<sequence length="319" mass="35113">MIRIFLLYLFAVCIANTAFAVKPDFIVAKDGTGNFTTVQEAIDAVPASNNKRTVIFIKNGTYKEKLTLPATKINVSFVGEDVNKVILTYDDYASKQNEKGVNIGTTGSSSFFIYGDGFTAENITFENSAGPVGQAVAVRVSADRIQFKNCRFLGFQDTLYVHGAGAKSRQYYKNCYIEGTTDFIFGAATVLFENCRIYCKKGGSYITAANTPKDAAYGMVFIKCAITGENGVSYYLGRPWGDFAKTVFIQSKLPAFIRPEGWHNWGRPSAEQTVHYAEFNNSGAGAATGKRVGWSKQLTKEDAKQYTAKHIFNGWNIGK</sequence>
<proteinExistence type="inferred from homology"/>
<dbReference type="InterPro" id="IPR012334">
    <property type="entry name" value="Pectin_lyas_fold"/>
</dbReference>
<evidence type="ECO:0000313" key="8">
    <source>
        <dbReference type="Proteomes" id="UP001325680"/>
    </source>
</evidence>
<keyword evidence="5" id="KW-0732">Signal</keyword>
<gene>
    <name evidence="7" type="ORF">U0035_11985</name>
</gene>
<keyword evidence="2 5" id="KW-0378">Hydrolase</keyword>
<comment type="catalytic activity">
    <reaction evidence="5">
        <text>[(1-&gt;4)-alpha-D-galacturonosyl methyl ester](n) + n H2O = [(1-&gt;4)-alpha-D-galacturonosyl](n) + n methanol + n H(+)</text>
        <dbReference type="Rhea" id="RHEA:22380"/>
        <dbReference type="Rhea" id="RHEA-COMP:14570"/>
        <dbReference type="Rhea" id="RHEA-COMP:14573"/>
        <dbReference type="ChEBI" id="CHEBI:15377"/>
        <dbReference type="ChEBI" id="CHEBI:15378"/>
        <dbReference type="ChEBI" id="CHEBI:17790"/>
        <dbReference type="ChEBI" id="CHEBI:140522"/>
        <dbReference type="ChEBI" id="CHEBI:140523"/>
        <dbReference type="EC" id="3.1.1.11"/>
    </reaction>
</comment>
<accession>A0ABZ0W2Y6</accession>
<evidence type="ECO:0000259" key="6">
    <source>
        <dbReference type="Pfam" id="PF01095"/>
    </source>
</evidence>
<comment type="similarity">
    <text evidence="1">Belongs to the pectinesterase family.</text>
</comment>
<name>A0ABZ0W2Y6_9BACT</name>
<evidence type="ECO:0000256" key="1">
    <source>
        <dbReference type="ARBA" id="ARBA00008891"/>
    </source>
</evidence>